<accession>A0A5C5VFZ7</accession>
<dbReference type="InterPro" id="IPR046499">
    <property type="entry name" value="DUF6677"/>
</dbReference>
<protein>
    <submittedName>
        <fullName evidence="3">TM2 domain protein</fullName>
    </submittedName>
</protein>
<feature type="transmembrane region" description="Helical" evidence="1">
    <location>
        <begin position="49"/>
        <end position="67"/>
    </location>
</feature>
<evidence type="ECO:0000313" key="4">
    <source>
        <dbReference type="Proteomes" id="UP000316714"/>
    </source>
</evidence>
<evidence type="ECO:0000259" key="2">
    <source>
        <dbReference type="Pfam" id="PF20382"/>
    </source>
</evidence>
<dbReference type="Pfam" id="PF20382">
    <property type="entry name" value="DUF6677"/>
    <property type="match status" value="1"/>
</dbReference>
<dbReference type="RefSeq" id="WP_197531287.1">
    <property type="nucleotide sequence ID" value="NZ_SIHJ01000001.1"/>
</dbReference>
<evidence type="ECO:0000256" key="1">
    <source>
        <dbReference type="SAM" id="Phobius"/>
    </source>
</evidence>
<gene>
    <name evidence="3" type="ORF">KOR34_19680</name>
</gene>
<sequence length="225" mass="23769">MSKKHNVFLSSAATVEHYDLDLKNRGLAALLAWLVPGLGHFYQGRNVKGAIFMLCVGSLLVFGIYVGQGRGESMAQVVHASTAPFGTPAGAPSRGVFRTLVQVGGSHWKFICQSGVGSVALPALVQRDRALKGRPPLLGGLFSPPDMDGDGHVSSDSLGNTVRHPNELAKWNYDAGFAFEVGTMYTVIAGLLNILVIYDAACGPLVQAHLADETDPDADPEPDAA</sequence>
<keyword evidence="1" id="KW-0472">Membrane</keyword>
<dbReference type="Proteomes" id="UP000316714">
    <property type="component" value="Unassembled WGS sequence"/>
</dbReference>
<name>A0A5C5VFZ7_9BACT</name>
<dbReference type="AlphaFoldDB" id="A0A5C5VFZ7"/>
<keyword evidence="1" id="KW-0812">Transmembrane</keyword>
<comment type="caution">
    <text evidence="3">The sequence shown here is derived from an EMBL/GenBank/DDBJ whole genome shotgun (WGS) entry which is preliminary data.</text>
</comment>
<feature type="domain" description="DUF6677" evidence="2">
    <location>
        <begin position="27"/>
        <end position="208"/>
    </location>
</feature>
<keyword evidence="1" id="KW-1133">Transmembrane helix</keyword>
<dbReference type="EMBL" id="SIHJ01000001">
    <property type="protein sequence ID" value="TWT37021.1"/>
    <property type="molecule type" value="Genomic_DNA"/>
</dbReference>
<reference evidence="3 4" key="1">
    <citation type="submission" date="2019-02" db="EMBL/GenBank/DDBJ databases">
        <title>Deep-cultivation of Planctomycetes and their phenomic and genomic characterization uncovers novel biology.</title>
        <authorList>
            <person name="Wiegand S."/>
            <person name="Jogler M."/>
            <person name="Boedeker C."/>
            <person name="Pinto D."/>
            <person name="Vollmers J."/>
            <person name="Rivas-Marin E."/>
            <person name="Kohn T."/>
            <person name="Peeters S.H."/>
            <person name="Heuer A."/>
            <person name="Rast P."/>
            <person name="Oberbeckmann S."/>
            <person name="Bunk B."/>
            <person name="Jeske O."/>
            <person name="Meyerdierks A."/>
            <person name="Storesund J.E."/>
            <person name="Kallscheuer N."/>
            <person name="Luecker S."/>
            <person name="Lage O.M."/>
            <person name="Pohl T."/>
            <person name="Merkel B.J."/>
            <person name="Hornburger P."/>
            <person name="Mueller R.-W."/>
            <person name="Bruemmer F."/>
            <person name="Labrenz M."/>
            <person name="Spormann A.M."/>
            <person name="Op Den Camp H."/>
            <person name="Overmann J."/>
            <person name="Amann R."/>
            <person name="Jetten M.S.M."/>
            <person name="Mascher T."/>
            <person name="Medema M.H."/>
            <person name="Devos D.P."/>
            <person name="Kaster A.-K."/>
            <person name="Ovreas L."/>
            <person name="Rohde M."/>
            <person name="Galperin M.Y."/>
            <person name="Jogler C."/>
        </authorList>
    </citation>
    <scope>NUCLEOTIDE SEQUENCE [LARGE SCALE GENOMIC DNA]</scope>
    <source>
        <strain evidence="3 4">KOR34</strain>
    </source>
</reference>
<keyword evidence="4" id="KW-1185">Reference proteome</keyword>
<proteinExistence type="predicted"/>
<organism evidence="3 4">
    <name type="scientific">Posidoniimonas corsicana</name>
    <dbReference type="NCBI Taxonomy" id="1938618"/>
    <lineage>
        <taxon>Bacteria</taxon>
        <taxon>Pseudomonadati</taxon>
        <taxon>Planctomycetota</taxon>
        <taxon>Planctomycetia</taxon>
        <taxon>Pirellulales</taxon>
        <taxon>Lacipirellulaceae</taxon>
        <taxon>Posidoniimonas</taxon>
    </lineage>
</organism>
<evidence type="ECO:0000313" key="3">
    <source>
        <dbReference type="EMBL" id="TWT37021.1"/>
    </source>
</evidence>